<evidence type="ECO:0000256" key="1">
    <source>
        <dbReference type="ARBA" id="ARBA00004167"/>
    </source>
</evidence>
<keyword evidence="7" id="KW-0732">Signal</keyword>
<evidence type="ECO:0000256" key="7">
    <source>
        <dbReference type="SAM" id="SignalP"/>
    </source>
</evidence>
<reference evidence="8" key="1">
    <citation type="journal article" date="2023" name="Mol. Phylogenet. Evol.">
        <title>Genome-scale phylogeny and comparative genomics of the fungal order Sordariales.</title>
        <authorList>
            <person name="Hensen N."/>
            <person name="Bonometti L."/>
            <person name="Westerberg I."/>
            <person name="Brannstrom I.O."/>
            <person name="Guillou S."/>
            <person name="Cros-Aarteil S."/>
            <person name="Calhoun S."/>
            <person name="Haridas S."/>
            <person name="Kuo A."/>
            <person name="Mondo S."/>
            <person name="Pangilinan J."/>
            <person name="Riley R."/>
            <person name="LaButti K."/>
            <person name="Andreopoulos B."/>
            <person name="Lipzen A."/>
            <person name="Chen C."/>
            <person name="Yan M."/>
            <person name="Daum C."/>
            <person name="Ng V."/>
            <person name="Clum A."/>
            <person name="Steindorff A."/>
            <person name="Ohm R.A."/>
            <person name="Martin F."/>
            <person name="Silar P."/>
            <person name="Natvig D.O."/>
            <person name="Lalanne C."/>
            <person name="Gautier V."/>
            <person name="Ament-Velasquez S.L."/>
            <person name="Kruys A."/>
            <person name="Hutchinson M.I."/>
            <person name="Powell A.J."/>
            <person name="Barry K."/>
            <person name="Miller A.N."/>
            <person name="Grigoriev I.V."/>
            <person name="Debuchy R."/>
            <person name="Gladieux P."/>
            <person name="Hiltunen Thoren M."/>
            <person name="Johannesson H."/>
        </authorList>
    </citation>
    <scope>NUCLEOTIDE SEQUENCE</scope>
    <source>
        <strain evidence="8">CBS 538.74</strain>
    </source>
</reference>
<evidence type="ECO:0008006" key="10">
    <source>
        <dbReference type="Google" id="ProtNLM"/>
    </source>
</evidence>
<dbReference type="SUPFAM" id="SSF117281">
    <property type="entry name" value="Kelch motif"/>
    <property type="match status" value="2"/>
</dbReference>
<feature type="region of interest" description="Disordered" evidence="5">
    <location>
        <begin position="431"/>
        <end position="462"/>
    </location>
</feature>
<reference evidence="8" key="2">
    <citation type="submission" date="2023-05" db="EMBL/GenBank/DDBJ databases">
        <authorList>
            <consortium name="Lawrence Berkeley National Laboratory"/>
            <person name="Steindorff A."/>
            <person name="Hensen N."/>
            <person name="Bonometti L."/>
            <person name="Westerberg I."/>
            <person name="Brannstrom I.O."/>
            <person name="Guillou S."/>
            <person name="Cros-Aarteil S."/>
            <person name="Calhoun S."/>
            <person name="Haridas S."/>
            <person name="Kuo A."/>
            <person name="Mondo S."/>
            <person name="Pangilinan J."/>
            <person name="Riley R."/>
            <person name="Labutti K."/>
            <person name="Andreopoulos B."/>
            <person name="Lipzen A."/>
            <person name="Chen C."/>
            <person name="Yanf M."/>
            <person name="Daum C."/>
            <person name="Ng V."/>
            <person name="Clum A."/>
            <person name="Ohm R."/>
            <person name="Martin F."/>
            <person name="Silar P."/>
            <person name="Natvig D."/>
            <person name="Lalanne C."/>
            <person name="Gautier V."/>
            <person name="Ament-Velasquez S.L."/>
            <person name="Kruys A."/>
            <person name="Hutchinson M.I."/>
            <person name="Powell A.J."/>
            <person name="Barry K."/>
            <person name="Miller A.N."/>
            <person name="Grigoriev I.V."/>
            <person name="Debuchy R."/>
            <person name="Gladieux P."/>
            <person name="Thoren M.H."/>
            <person name="Johannesson H."/>
        </authorList>
    </citation>
    <scope>NUCLEOTIDE SEQUENCE</scope>
    <source>
        <strain evidence="8">CBS 538.74</strain>
    </source>
</reference>
<feature type="compositionally biased region" description="Polar residues" evidence="5">
    <location>
        <begin position="518"/>
        <end position="527"/>
    </location>
</feature>
<dbReference type="PANTHER" id="PTHR15549:SF27">
    <property type="entry name" value="CHITIN-BINDING TYPE-1 DOMAIN-CONTAINING PROTEIN"/>
    <property type="match status" value="1"/>
</dbReference>
<dbReference type="GO" id="GO:0016020">
    <property type="term" value="C:membrane"/>
    <property type="evidence" value="ECO:0007669"/>
    <property type="project" value="UniProtKB-SubCell"/>
</dbReference>
<feature type="compositionally biased region" description="Low complexity" evidence="5">
    <location>
        <begin position="440"/>
        <end position="451"/>
    </location>
</feature>
<protein>
    <recommendedName>
        <fullName evidence="10">Kelch repeat protein</fullName>
    </recommendedName>
</protein>
<evidence type="ECO:0000256" key="3">
    <source>
        <dbReference type="ARBA" id="ARBA00022989"/>
    </source>
</evidence>
<evidence type="ECO:0000256" key="6">
    <source>
        <dbReference type="SAM" id="Phobius"/>
    </source>
</evidence>
<gene>
    <name evidence="8" type="ORF">C8A00DRAFT_18906</name>
</gene>
<evidence type="ECO:0000256" key="2">
    <source>
        <dbReference type="ARBA" id="ARBA00022692"/>
    </source>
</evidence>
<keyword evidence="9" id="KW-1185">Reference proteome</keyword>
<keyword evidence="2 6" id="KW-0812">Transmembrane</keyword>
<dbReference type="GO" id="GO:0071944">
    <property type="term" value="C:cell periphery"/>
    <property type="evidence" value="ECO:0007669"/>
    <property type="project" value="UniProtKB-ARBA"/>
</dbReference>
<feature type="compositionally biased region" description="Acidic residues" evidence="5">
    <location>
        <begin position="494"/>
        <end position="504"/>
    </location>
</feature>
<feature type="signal peptide" evidence="7">
    <location>
        <begin position="1"/>
        <end position="17"/>
    </location>
</feature>
<dbReference type="AlphaFoldDB" id="A0AAN6ZTE2"/>
<evidence type="ECO:0000256" key="5">
    <source>
        <dbReference type="SAM" id="MobiDB-lite"/>
    </source>
</evidence>
<evidence type="ECO:0000313" key="9">
    <source>
        <dbReference type="Proteomes" id="UP001302745"/>
    </source>
</evidence>
<dbReference type="Proteomes" id="UP001302745">
    <property type="component" value="Unassembled WGS sequence"/>
</dbReference>
<dbReference type="Gene3D" id="2.120.10.80">
    <property type="entry name" value="Kelch-type beta propeller"/>
    <property type="match status" value="1"/>
</dbReference>
<evidence type="ECO:0000256" key="4">
    <source>
        <dbReference type="ARBA" id="ARBA00023136"/>
    </source>
</evidence>
<evidence type="ECO:0000313" key="8">
    <source>
        <dbReference type="EMBL" id="KAK4149394.1"/>
    </source>
</evidence>
<dbReference type="PANTHER" id="PTHR15549">
    <property type="entry name" value="PAIRED IMMUNOGLOBULIN-LIKE TYPE 2 RECEPTOR"/>
    <property type="match status" value="1"/>
</dbReference>
<feature type="chain" id="PRO_5042920163" description="Kelch repeat protein" evidence="7">
    <location>
        <begin position="18"/>
        <end position="584"/>
    </location>
</feature>
<accession>A0AAN6ZTE2</accession>
<keyword evidence="4 6" id="KW-0472">Membrane</keyword>
<name>A0AAN6ZTE2_9PEZI</name>
<comment type="caution">
    <text evidence="8">The sequence shown here is derived from an EMBL/GenBank/DDBJ whole genome shotgun (WGS) entry which is preliminary data.</text>
</comment>
<dbReference type="EMBL" id="MU857165">
    <property type="protein sequence ID" value="KAK4149394.1"/>
    <property type="molecule type" value="Genomic_DNA"/>
</dbReference>
<sequence length="584" mass="63240">MWSLSLVALLGLGCAAAAQLSDAPTRQNFYRRGGAAATVIGNYVYFDGGEISQLLDGKVPSKQSYGSNSAVNSTLSIDISKSWTTSDVTFRTIDRPWWSKNNELVWTDDEAGIFYVWGGSWLRGRNMTVNELWKFTPDGNGGGTWALEPAANPELFQGLHQAEYGAFTNTKDTGFVVGGAASGWTELHRAHNQALPGMVAFNMKTKNWQNGTTGFSPYGTLATAGASAHFVPNFGPNGLIMLTGGMVHTIFGDPDWTTANAFDLRNLTFFDPVTNKAYWQITTGDIPPSPRSFSCLAGFQSSDSGYEIFLAGGRNHRDQFRYDDAYILSLPGFVWTKAPDSPAGRRQLSACVSVGKRQMLNIGGHNGSFGDQDPAPQGLLLFDMTEMKWKDSFNADAADYERAATIKTWYSDNSLDAVQWSSDEVRQMFKIKSTDPPSPSSTADPSTSATSEPQPQSGTPVGAIAGGVIGGVAGIAILAAVVWMLMRRRRNTDPDPDPGLEVDDNQNTHGGYYAADPSKQQWQQASPAHSRPPVPPSELTSEPEYAEIGGGAHNAYYMNPLLSQGTAVEMDATPAHERVHRGHF</sequence>
<feature type="transmembrane region" description="Helical" evidence="6">
    <location>
        <begin position="461"/>
        <end position="485"/>
    </location>
</feature>
<dbReference type="InterPro" id="IPR051694">
    <property type="entry name" value="Immunoregulatory_rcpt-like"/>
</dbReference>
<proteinExistence type="predicted"/>
<feature type="region of interest" description="Disordered" evidence="5">
    <location>
        <begin position="491"/>
        <end position="543"/>
    </location>
</feature>
<keyword evidence="3 6" id="KW-1133">Transmembrane helix</keyword>
<dbReference type="InterPro" id="IPR015915">
    <property type="entry name" value="Kelch-typ_b-propeller"/>
</dbReference>
<organism evidence="8 9">
    <name type="scientific">Chaetomidium leptoderma</name>
    <dbReference type="NCBI Taxonomy" id="669021"/>
    <lineage>
        <taxon>Eukaryota</taxon>
        <taxon>Fungi</taxon>
        <taxon>Dikarya</taxon>
        <taxon>Ascomycota</taxon>
        <taxon>Pezizomycotina</taxon>
        <taxon>Sordariomycetes</taxon>
        <taxon>Sordariomycetidae</taxon>
        <taxon>Sordariales</taxon>
        <taxon>Chaetomiaceae</taxon>
        <taxon>Chaetomidium</taxon>
    </lineage>
</organism>
<comment type="subcellular location">
    <subcellularLocation>
        <location evidence="1">Membrane</location>
        <topology evidence="1">Single-pass membrane protein</topology>
    </subcellularLocation>
</comment>